<evidence type="ECO:0000256" key="1">
    <source>
        <dbReference type="SAM" id="Coils"/>
    </source>
</evidence>
<dbReference type="AlphaFoldDB" id="A0AAD5L3B9"/>
<feature type="region of interest" description="Disordered" evidence="2">
    <location>
        <begin position="1"/>
        <end position="25"/>
    </location>
</feature>
<keyword evidence="1" id="KW-0175">Coiled coil</keyword>
<dbReference type="PANTHER" id="PTHR33223">
    <property type="entry name" value="CCHC-TYPE DOMAIN-CONTAINING PROTEIN"/>
    <property type="match status" value="1"/>
</dbReference>
<organism evidence="4 5">
    <name type="scientific">Daphnia sinensis</name>
    <dbReference type="NCBI Taxonomy" id="1820382"/>
    <lineage>
        <taxon>Eukaryota</taxon>
        <taxon>Metazoa</taxon>
        <taxon>Ecdysozoa</taxon>
        <taxon>Arthropoda</taxon>
        <taxon>Crustacea</taxon>
        <taxon>Branchiopoda</taxon>
        <taxon>Diplostraca</taxon>
        <taxon>Cladocera</taxon>
        <taxon>Anomopoda</taxon>
        <taxon>Daphniidae</taxon>
        <taxon>Daphnia</taxon>
        <taxon>Daphnia similis group</taxon>
    </lineage>
</organism>
<accession>A0AAD5L3B9</accession>
<feature type="coiled-coil region" evidence="1">
    <location>
        <begin position="257"/>
        <end position="284"/>
    </location>
</feature>
<evidence type="ECO:0000313" key="5">
    <source>
        <dbReference type="Proteomes" id="UP000820818"/>
    </source>
</evidence>
<proteinExistence type="predicted"/>
<reference evidence="4 5" key="1">
    <citation type="submission" date="2022-05" db="EMBL/GenBank/DDBJ databases">
        <title>A multi-omics perspective on studying reproductive biology in Daphnia sinensis.</title>
        <authorList>
            <person name="Jia J."/>
        </authorList>
    </citation>
    <scope>NUCLEOTIDE SEQUENCE [LARGE SCALE GENOMIC DNA]</scope>
    <source>
        <strain evidence="4 5">WSL</strain>
    </source>
</reference>
<feature type="compositionally biased region" description="Polar residues" evidence="2">
    <location>
        <begin position="11"/>
        <end position="23"/>
    </location>
</feature>
<gene>
    <name evidence="4" type="ORF">GHT06_020247</name>
</gene>
<keyword evidence="5" id="KW-1185">Reference proteome</keyword>
<evidence type="ECO:0000256" key="2">
    <source>
        <dbReference type="SAM" id="MobiDB-lite"/>
    </source>
</evidence>
<feature type="domain" description="Ty3 transposon capsid-like protein" evidence="3">
    <location>
        <begin position="52"/>
        <end position="160"/>
    </location>
</feature>
<feature type="compositionally biased region" description="Basic and acidic residues" evidence="2">
    <location>
        <begin position="307"/>
        <end position="330"/>
    </location>
</feature>
<comment type="caution">
    <text evidence="4">The sequence shown here is derived from an EMBL/GenBank/DDBJ whole genome shotgun (WGS) entry which is preliminary data.</text>
</comment>
<dbReference type="InterPro" id="IPR045358">
    <property type="entry name" value="Ty3_capsid"/>
</dbReference>
<protein>
    <recommendedName>
        <fullName evidence="3">Ty3 transposon capsid-like protein domain-containing protein</fullName>
    </recommendedName>
</protein>
<dbReference type="PANTHER" id="PTHR33223:SF6">
    <property type="entry name" value="CCHC-TYPE DOMAIN-CONTAINING PROTEIN"/>
    <property type="match status" value="1"/>
</dbReference>
<dbReference type="EMBL" id="WJBH02000008">
    <property type="protein sequence ID" value="KAI9554963.1"/>
    <property type="molecule type" value="Genomic_DNA"/>
</dbReference>
<dbReference type="Pfam" id="PF19259">
    <property type="entry name" value="Ty3_capsid"/>
    <property type="match status" value="1"/>
</dbReference>
<evidence type="ECO:0000313" key="4">
    <source>
        <dbReference type="EMBL" id="KAI9554963.1"/>
    </source>
</evidence>
<sequence length="352" mass="41465">MGNTHDDASRPRQQTPALSTSLPLNPEEQAVMNITQPIVRVLGELFSREDKKSIPPFKGKSTDKLITEWLKIAEHVARNNNWNDEQKIRFFSDRLKGEALEWHETYVEENDTNYDEWKAAIIERFQDAFDLAALKKKLFKLKQKPEENCRTFVSRLNNLYDTIEGKEEKLDDHDKTIMEDQLYNKVKRMRDSTKIKILLQGILPKVKTELYLRMPEKSDDFESLCKQLFISEQILHEKESNEDKEITAVIAGITTREKEQDSELTQQKIEIEQLRQKIKNLECFSKERELSQENSVTIAAADRYDNRRNQSVERQSRNSRVRFQDGREPQQRTQLFAKQGTQFLEEQRSQPV</sequence>
<feature type="compositionally biased region" description="Basic and acidic residues" evidence="2">
    <location>
        <begin position="1"/>
        <end position="10"/>
    </location>
</feature>
<evidence type="ECO:0000259" key="3">
    <source>
        <dbReference type="Pfam" id="PF19259"/>
    </source>
</evidence>
<name>A0AAD5L3B9_9CRUS</name>
<feature type="region of interest" description="Disordered" evidence="2">
    <location>
        <begin position="307"/>
        <end position="331"/>
    </location>
</feature>
<dbReference type="Proteomes" id="UP000820818">
    <property type="component" value="Linkage Group LG8"/>
</dbReference>